<organism evidence="1 2">
    <name type="scientific">Sphingosinicella rhizophila</name>
    <dbReference type="NCBI Taxonomy" id="3050082"/>
    <lineage>
        <taxon>Bacteria</taxon>
        <taxon>Pseudomonadati</taxon>
        <taxon>Pseudomonadota</taxon>
        <taxon>Alphaproteobacteria</taxon>
        <taxon>Sphingomonadales</taxon>
        <taxon>Sphingosinicellaceae</taxon>
        <taxon>Sphingosinicella</taxon>
    </lineage>
</organism>
<comment type="caution">
    <text evidence="1">The sequence shown here is derived from an EMBL/GenBank/DDBJ whole genome shotgun (WGS) entry which is preliminary data.</text>
</comment>
<evidence type="ECO:0000313" key="2">
    <source>
        <dbReference type="Proteomes" id="UP001259572"/>
    </source>
</evidence>
<proteinExistence type="predicted"/>
<reference evidence="1 2" key="1">
    <citation type="submission" date="2023-05" db="EMBL/GenBank/DDBJ databases">
        <authorList>
            <person name="Guo Y."/>
        </authorList>
    </citation>
    <scope>NUCLEOTIDE SEQUENCE [LARGE SCALE GENOMIC DNA]</scope>
    <source>
        <strain evidence="1 2">GR2756</strain>
    </source>
</reference>
<dbReference type="Proteomes" id="UP001259572">
    <property type="component" value="Unassembled WGS sequence"/>
</dbReference>
<keyword evidence="2" id="KW-1185">Reference proteome</keyword>
<sequence length="168" mass="18932">MNVQEIKTVEQVDNKADRFDALMCCVGHLLYEWSMLEKALVDEIRRFRTKGGDTGTSLRIRSSATERLAEWRALLSRPARRDQQLADEVADLSSSFERLRRDRNLIAHHFEGAAEAADTRQPFITCGMPHAAGSGRDFARADLLGMIDQIRNCGARLTKLGAKVREES</sequence>
<accession>A0ABU3Q9T7</accession>
<evidence type="ECO:0000313" key="1">
    <source>
        <dbReference type="EMBL" id="MDT9600164.1"/>
    </source>
</evidence>
<protein>
    <submittedName>
        <fullName evidence="1">Uncharacterized protein</fullName>
    </submittedName>
</protein>
<dbReference type="EMBL" id="JAVUPU010000007">
    <property type="protein sequence ID" value="MDT9600164.1"/>
    <property type="molecule type" value="Genomic_DNA"/>
</dbReference>
<gene>
    <name evidence="1" type="ORF">RQX22_14480</name>
</gene>
<dbReference type="RefSeq" id="WP_315727262.1">
    <property type="nucleotide sequence ID" value="NZ_JAVUPU010000007.1"/>
</dbReference>
<name>A0ABU3Q9T7_9SPHN</name>